<dbReference type="Proteomes" id="UP000304928">
    <property type="component" value="Unassembled WGS sequence"/>
</dbReference>
<evidence type="ECO:0000313" key="3">
    <source>
        <dbReference type="Proteomes" id="UP000304928"/>
    </source>
</evidence>
<protein>
    <submittedName>
        <fullName evidence="2">Uncharacterized protein</fullName>
    </submittedName>
</protein>
<gene>
    <name evidence="2" type="ORF">D6D15_03718</name>
</gene>
<accession>A0A4S9BFC8</accession>
<proteinExistence type="predicted"/>
<feature type="signal peptide" evidence="1">
    <location>
        <begin position="1"/>
        <end position="21"/>
    </location>
</feature>
<organism evidence="2 3">
    <name type="scientific">Aureobasidium pullulans</name>
    <name type="common">Black yeast</name>
    <name type="synonym">Pullularia pullulans</name>
    <dbReference type="NCBI Taxonomy" id="5580"/>
    <lineage>
        <taxon>Eukaryota</taxon>
        <taxon>Fungi</taxon>
        <taxon>Dikarya</taxon>
        <taxon>Ascomycota</taxon>
        <taxon>Pezizomycotina</taxon>
        <taxon>Dothideomycetes</taxon>
        <taxon>Dothideomycetidae</taxon>
        <taxon>Dothideales</taxon>
        <taxon>Saccotheciaceae</taxon>
        <taxon>Aureobasidium</taxon>
    </lineage>
</organism>
<feature type="chain" id="PRO_5020388376" evidence="1">
    <location>
        <begin position="22"/>
        <end position="122"/>
    </location>
</feature>
<reference evidence="2 3" key="1">
    <citation type="submission" date="2018-10" db="EMBL/GenBank/DDBJ databases">
        <title>Fifty Aureobasidium pullulans genomes reveal a recombining polyextremotolerant generalist.</title>
        <authorList>
            <person name="Gostincar C."/>
            <person name="Turk M."/>
            <person name="Zajc J."/>
            <person name="Gunde-Cimerman N."/>
        </authorList>
    </citation>
    <scope>NUCLEOTIDE SEQUENCE [LARGE SCALE GENOMIC DNA]</scope>
    <source>
        <strain evidence="2 3">EXF-10507</strain>
    </source>
</reference>
<evidence type="ECO:0000256" key="1">
    <source>
        <dbReference type="SAM" id="SignalP"/>
    </source>
</evidence>
<name>A0A4S9BFC8_AURPU</name>
<comment type="caution">
    <text evidence="2">The sequence shown here is derived from an EMBL/GenBank/DDBJ whole genome shotgun (WGS) entry which is preliminary data.</text>
</comment>
<sequence>MVKLLLTILSTTFLLAPLTMTQQTPPKQLDMRDTIIPSDLPRFIAFVKKEQDPNTYSAYILNDAGNVEFRVHNGDTDDIVEKQEFGDNGMAKVFMEQEERLFEEMKGRGVWVAPEEGEREGK</sequence>
<evidence type="ECO:0000313" key="2">
    <source>
        <dbReference type="EMBL" id="THW91659.1"/>
    </source>
</evidence>
<dbReference type="EMBL" id="QZAR01000047">
    <property type="protein sequence ID" value="THW91659.1"/>
    <property type="molecule type" value="Genomic_DNA"/>
</dbReference>
<keyword evidence="1" id="KW-0732">Signal</keyword>
<dbReference type="AlphaFoldDB" id="A0A4S9BFC8"/>